<sequence>MTETMITGNDYSIISNKGFDEFFSSFVDDLKINDRQLIVEEIAAIEEEVYEYFLAKDRQTYDDYEQHGYVTNEHGEGCFSIIARRVNNLEYKMEIMNKAEEEVEEAIDPYPAVLILHDTWNYTLVLPAAIEDSTYCQLVYEKAIKALK</sequence>
<gene>
    <name evidence="1" type="ORF">FEF09_02725</name>
</gene>
<dbReference type="AlphaFoldDB" id="A0A5C6LXB2"/>
<name>A0A5C6LXB2_9BACT</name>
<dbReference type="RefSeq" id="WP_146303565.1">
    <property type="nucleotide sequence ID" value="NZ_VOHS01000002.1"/>
</dbReference>
<dbReference type="OrthoDB" id="7067622at2"/>
<protein>
    <submittedName>
        <fullName evidence="1">Uncharacterized protein</fullName>
    </submittedName>
</protein>
<reference evidence="1 2" key="1">
    <citation type="submission" date="2019-08" db="EMBL/GenBank/DDBJ databases">
        <title>Whole genome sequencing of chitin degrading bacteria Chitinophaga pinensis YS16.</title>
        <authorList>
            <person name="Singh R.P."/>
            <person name="Manchanda G."/>
            <person name="Maurya I.K."/>
            <person name="Joshi N.K."/>
            <person name="Srivastava A.K."/>
        </authorList>
    </citation>
    <scope>NUCLEOTIDE SEQUENCE [LARGE SCALE GENOMIC DNA]</scope>
    <source>
        <strain evidence="1 2">YS-16</strain>
    </source>
</reference>
<dbReference type="Proteomes" id="UP000318815">
    <property type="component" value="Unassembled WGS sequence"/>
</dbReference>
<dbReference type="EMBL" id="VOHS01000002">
    <property type="protein sequence ID" value="TWW02075.1"/>
    <property type="molecule type" value="Genomic_DNA"/>
</dbReference>
<accession>A0A5C6LXB2</accession>
<proteinExistence type="predicted"/>
<evidence type="ECO:0000313" key="1">
    <source>
        <dbReference type="EMBL" id="TWW02075.1"/>
    </source>
</evidence>
<evidence type="ECO:0000313" key="2">
    <source>
        <dbReference type="Proteomes" id="UP000318815"/>
    </source>
</evidence>
<keyword evidence="2" id="KW-1185">Reference proteome</keyword>
<organism evidence="1 2">
    <name type="scientific">Chitinophaga pinensis</name>
    <dbReference type="NCBI Taxonomy" id="79329"/>
    <lineage>
        <taxon>Bacteria</taxon>
        <taxon>Pseudomonadati</taxon>
        <taxon>Bacteroidota</taxon>
        <taxon>Chitinophagia</taxon>
        <taxon>Chitinophagales</taxon>
        <taxon>Chitinophagaceae</taxon>
        <taxon>Chitinophaga</taxon>
    </lineage>
</organism>
<comment type="caution">
    <text evidence="1">The sequence shown here is derived from an EMBL/GenBank/DDBJ whole genome shotgun (WGS) entry which is preliminary data.</text>
</comment>